<dbReference type="RefSeq" id="WP_155886265.1">
    <property type="nucleotide sequence ID" value="NZ_AUBJ02000001.1"/>
</dbReference>
<dbReference type="InterPro" id="IPR001173">
    <property type="entry name" value="Glyco_trans_2-like"/>
</dbReference>
<name>A0ABT1JF89_ACTCY</name>
<dbReference type="PANTHER" id="PTHR43685">
    <property type="entry name" value="GLYCOSYLTRANSFERASE"/>
    <property type="match status" value="1"/>
</dbReference>
<keyword evidence="4" id="KW-1185">Reference proteome</keyword>
<dbReference type="Gene3D" id="3.90.550.10">
    <property type="entry name" value="Spore Coat Polysaccharide Biosynthesis Protein SpsA, Chain A"/>
    <property type="match status" value="1"/>
</dbReference>
<dbReference type="EMBL" id="AUBJ02000001">
    <property type="protein sequence ID" value="MCP2330949.1"/>
    <property type="molecule type" value="Genomic_DNA"/>
</dbReference>
<dbReference type="InterPro" id="IPR050834">
    <property type="entry name" value="Glycosyltransf_2"/>
</dbReference>
<dbReference type="Pfam" id="PF00535">
    <property type="entry name" value="Glycos_transf_2"/>
    <property type="match status" value="1"/>
</dbReference>
<dbReference type="Proteomes" id="UP000791080">
    <property type="component" value="Unassembled WGS sequence"/>
</dbReference>
<dbReference type="PANTHER" id="PTHR43685:SF3">
    <property type="entry name" value="SLR2126 PROTEIN"/>
    <property type="match status" value="1"/>
</dbReference>
<feature type="domain" description="Glycosyltransferase 2-like" evidence="2">
    <location>
        <begin position="29"/>
        <end position="148"/>
    </location>
</feature>
<evidence type="ECO:0000259" key="2">
    <source>
        <dbReference type="Pfam" id="PF00535"/>
    </source>
</evidence>
<evidence type="ECO:0000256" key="1">
    <source>
        <dbReference type="SAM" id="MobiDB-lite"/>
    </source>
</evidence>
<gene>
    <name evidence="3" type="ORF">G443_001219</name>
</gene>
<accession>A0ABT1JF89</accession>
<sequence length="492" mass="52932">MARPRIRHNDHGVLHPPDPGGWTPELPVSVVIPAHDYHDRLDLTLAALAAQSYPAELLEVVVVDDGSTPPVRLPEIRPERTRLVTAGPDGWGPGHALRRGVDVAEGTVIHRLDADMIACREEVELHLRWHHLADYLVVLGHRLMVDFTSGDLTPEQVRASVAEGRSGELYDPAGATPNHWIDAVSGETDGLREAGPSVGTTLVGASMSVPADLLRAAGGVDPRLTHGEDTELGYRLSQAGAVFVPEAGATSWHLGASGLLRDPESTVRHNRPYLADLVPTLRLARRGVARQWTVPYVDVVIDTRGAGHEAVCASVDAALAGGVPDVRVTLLGPWDELGGERRDVLAEEFVDARLTRVHYRGEGRVRFATSAGRDSFPVPFRFTCPAGWRLHPGALARLVRWSDVRRLAVVPLGLPEGGELGRLERTALVRRAALLSPDASDLDGVLDEIGGVEGVDAAEWGTGEPPGPDDLSIDNLLTLLEEQGLRPPRATP</sequence>
<dbReference type="SUPFAM" id="SSF53448">
    <property type="entry name" value="Nucleotide-diphospho-sugar transferases"/>
    <property type="match status" value="1"/>
</dbReference>
<feature type="region of interest" description="Disordered" evidence="1">
    <location>
        <begin position="1"/>
        <end position="20"/>
    </location>
</feature>
<protein>
    <submittedName>
        <fullName evidence="3">Glycosyltransferase, GT2 family</fullName>
    </submittedName>
</protein>
<reference evidence="3 4" key="2">
    <citation type="submission" date="2022-06" db="EMBL/GenBank/DDBJ databases">
        <title>Genomic Encyclopedia of Type Strains, Phase I: the one thousand microbial genomes (KMG-I) project.</title>
        <authorList>
            <person name="Kyrpides N."/>
        </authorList>
    </citation>
    <scope>NUCLEOTIDE SEQUENCE [LARGE SCALE GENOMIC DNA]</scope>
    <source>
        <strain evidence="3 4">DSM 43889</strain>
    </source>
</reference>
<proteinExistence type="predicted"/>
<evidence type="ECO:0000313" key="4">
    <source>
        <dbReference type="Proteomes" id="UP000791080"/>
    </source>
</evidence>
<comment type="caution">
    <text evidence="3">The sequence shown here is derived from an EMBL/GenBank/DDBJ whole genome shotgun (WGS) entry which is preliminary data.</text>
</comment>
<evidence type="ECO:0000313" key="3">
    <source>
        <dbReference type="EMBL" id="MCP2330949.1"/>
    </source>
</evidence>
<dbReference type="InterPro" id="IPR029044">
    <property type="entry name" value="Nucleotide-diphossugar_trans"/>
</dbReference>
<reference evidence="3 4" key="1">
    <citation type="submission" date="2013-07" db="EMBL/GenBank/DDBJ databases">
        <authorList>
            <consortium name="DOE Joint Genome Institute"/>
            <person name="Reeve W."/>
            <person name="Huntemann M."/>
            <person name="Han J."/>
            <person name="Chen A."/>
            <person name="Kyrpides N."/>
            <person name="Mavromatis K."/>
            <person name="Markowitz V."/>
            <person name="Palaniappan K."/>
            <person name="Ivanova N."/>
            <person name="Schaumberg A."/>
            <person name="Pati A."/>
            <person name="Liolios K."/>
            <person name="Nordberg H.P."/>
            <person name="Cantor M.N."/>
            <person name="Hua S.X."/>
            <person name="Woyke T."/>
        </authorList>
    </citation>
    <scope>NUCLEOTIDE SEQUENCE [LARGE SCALE GENOMIC DNA]</scope>
    <source>
        <strain evidence="3 4">DSM 43889</strain>
    </source>
</reference>
<organism evidence="3 4">
    <name type="scientific">Actinoalloteichus caeruleus DSM 43889</name>
    <dbReference type="NCBI Taxonomy" id="1120930"/>
    <lineage>
        <taxon>Bacteria</taxon>
        <taxon>Bacillati</taxon>
        <taxon>Actinomycetota</taxon>
        <taxon>Actinomycetes</taxon>
        <taxon>Pseudonocardiales</taxon>
        <taxon>Pseudonocardiaceae</taxon>
        <taxon>Actinoalloteichus</taxon>
        <taxon>Actinoalloteichus cyanogriseus</taxon>
    </lineage>
</organism>